<reference evidence="10" key="1">
    <citation type="journal article" date="2023" name="Mar. Drugs">
        <title>Gemmata algarum, a Novel Planctomycete Isolated from an Algal Mat, Displays Antimicrobial Activity.</title>
        <authorList>
            <person name="Kumar G."/>
            <person name="Kallscheuer N."/>
            <person name="Kashif M."/>
            <person name="Ahamad S."/>
            <person name="Jagadeeshwari U."/>
            <person name="Pannikurungottu S."/>
            <person name="Haufschild T."/>
            <person name="Kabuu M."/>
            <person name="Sasikala C."/>
            <person name="Jogler C."/>
            <person name="Ramana C."/>
        </authorList>
    </citation>
    <scope>NUCLEOTIDE SEQUENCE [LARGE SCALE GENOMIC DNA]</scope>
    <source>
        <strain evidence="10">JC673</strain>
    </source>
</reference>
<comment type="caution">
    <text evidence="9">The sequence shown here is derived from an EMBL/GenBank/DDBJ whole genome shotgun (WGS) entry which is preliminary data.</text>
</comment>
<feature type="compositionally biased region" description="Basic and acidic residues" evidence="6">
    <location>
        <begin position="226"/>
        <end position="235"/>
    </location>
</feature>
<proteinExistence type="inferred from homology"/>
<feature type="region of interest" description="Disordered" evidence="6">
    <location>
        <begin position="190"/>
        <end position="245"/>
    </location>
</feature>
<keyword evidence="5" id="KW-0804">Transcription</keyword>
<evidence type="ECO:0000259" key="7">
    <source>
        <dbReference type="Pfam" id="PF04542"/>
    </source>
</evidence>
<evidence type="ECO:0000256" key="1">
    <source>
        <dbReference type="ARBA" id="ARBA00010641"/>
    </source>
</evidence>
<evidence type="ECO:0000256" key="6">
    <source>
        <dbReference type="SAM" id="MobiDB-lite"/>
    </source>
</evidence>
<dbReference type="SUPFAM" id="SSF88659">
    <property type="entry name" value="Sigma3 and sigma4 domains of RNA polymerase sigma factors"/>
    <property type="match status" value="1"/>
</dbReference>
<dbReference type="NCBIfam" id="TIGR02937">
    <property type="entry name" value="sigma70-ECF"/>
    <property type="match status" value="1"/>
</dbReference>
<name>A0ABU5F124_9BACT</name>
<sequence>MSDDDRRLIAECLGGQRDAFGALVSRYQTRLYNSALRLVNSPEDAADVVQDAFLSAYQALSSFKGDAEFFTWLYRIAFNTAVSLKRKRRPSVSLENYSQQTGLDPDDPSEYVKPSAALERTEDERQLHGAIARLSAEHREVLLMKDIDGLKYEDIAEALGVPIGTIRSRLHRARLELRDLLAATDERALWSGAGPGTQEGVDSDRKPDTSEDVAPPRASGAAAKPETPRAKDVHAQPRLNGGRRD</sequence>
<keyword evidence="2" id="KW-0805">Transcription regulation</keyword>
<dbReference type="InterPro" id="IPR013324">
    <property type="entry name" value="RNA_pol_sigma_r3/r4-like"/>
</dbReference>
<dbReference type="PANTHER" id="PTHR43133:SF8">
    <property type="entry name" value="RNA POLYMERASE SIGMA FACTOR HI_1459-RELATED"/>
    <property type="match status" value="1"/>
</dbReference>
<dbReference type="EMBL" id="JAXBLV010000111">
    <property type="protein sequence ID" value="MDY3559559.1"/>
    <property type="molecule type" value="Genomic_DNA"/>
</dbReference>
<dbReference type="InterPro" id="IPR036388">
    <property type="entry name" value="WH-like_DNA-bd_sf"/>
</dbReference>
<organism evidence="9 10">
    <name type="scientific">Gemmata algarum</name>
    <dbReference type="NCBI Taxonomy" id="2975278"/>
    <lineage>
        <taxon>Bacteria</taxon>
        <taxon>Pseudomonadati</taxon>
        <taxon>Planctomycetota</taxon>
        <taxon>Planctomycetia</taxon>
        <taxon>Gemmatales</taxon>
        <taxon>Gemmataceae</taxon>
        <taxon>Gemmata</taxon>
    </lineage>
</organism>
<dbReference type="Gene3D" id="1.10.10.10">
    <property type="entry name" value="Winged helix-like DNA-binding domain superfamily/Winged helix DNA-binding domain"/>
    <property type="match status" value="1"/>
</dbReference>
<dbReference type="InterPro" id="IPR014284">
    <property type="entry name" value="RNA_pol_sigma-70_dom"/>
</dbReference>
<keyword evidence="10" id="KW-1185">Reference proteome</keyword>
<dbReference type="RefSeq" id="WP_320686299.1">
    <property type="nucleotide sequence ID" value="NZ_JAXBLV010000111.1"/>
</dbReference>
<keyword evidence="3" id="KW-0731">Sigma factor</keyword>
<accession>A0ABU5F124</accession>
<comment type="similarity">
    <text evidence="1">Belongs to the sigma-70 factor family. ECF subfamily.</text>
</comment>
<dbReference type="Proteomes" id="UP001272242">
    <property type="component" value="Unassembled WGS sequence"/>
</dbReference>
<evidence type="ECO:0000256" key="4">
    <source>
        <dbReference type="ARBA" id="ARBA00023125"/>
    </source>
</evidence>
<feature type="domain" description="RNA polymerase sigma factor 70 region 4 type 2" evidence="8">
    <location>
        <begin position="125"/>
        <end position="177"/>
    </location>
</feature>
<evidence type="ECO:0000256" key="2">
    <source>
        <dbReference type="ARBA" id="ARBA00023015"/>
    </source>
</evidence>
<gene>
    <name evidence="9" type="ORF">R5W23_000553</name>
</gene>
<keyword evidence="4" id="KW-0238">DNA-binding</keyword>
<evidence type="ECO:0000256" key="3">
    <source>
        <dbReference type="ARBA" id="ARBA00023082"/>
    </source>
</evidence>
<dbReference type="InterPro" id="IPR039425">
    <property type="entry name" value="RNA_pol_sigma-70-like"/>
</dbReference>
<feature type="domain" description="RNA polymerase sigma-70 region 2" evidence="7">
    <location>
        <begin position="23"/>
        <end position="89"/>
    </location>
</feature>
<protein>
    <submittedName>
        <fullName evidence="9">Sigma-70 family RNA polymerase sigma factor</fullName>
    </submittedName>
</protein>
<dbReference type="InterPro" id="IPR007627">
    <property type="entry name" value="RNA_pol_sigma70_r2"/>
</dbReference>
<dbReference type="InterPro" id="IPR013325">
    <property type="entry name" value="RNA_pol_sigma_r2"/>
</dbReference>
<dbReference type="PANTHER" id="PTHR43133">
    <property type="entry name" value="RNA POLYMERASE ECF-TYPE SIGMA FACTO"/>
    <property type="match status" value="1"/>
</dbReference>
<evidence type="ECO:0000259" key="8">
    <source>
        <dbReference type="Pfam" id="PF08281"/>
    </source>
</evidence>
<evidence type="ECO:0000313" key="10">
    <source>
        <dbReference type="Proteomes" id="UP001272242"/>
    </source>
</evidence>
<dbReference type="Pfam" id="PF04542">
    <property type="entry name" value="Sigma70_r2"/>
    <property type="match status" value="1"/>
</dbReference>
<evidence type="ECO:0000256" key="5">
    <source>
        <dbReference type="ARBA" id="ARBA00023163"/>
    </source>
</evidence>
<dbReference type="SUPFAM" id="SSF88946">
    <property type="entry name" value="Sigma2 domain of RNA polymerase sigma factors"/>
    <property type="match status" value="1"/>
</dbReference>
<dbReference type="Gene3D" id="1.10.1740.10">
    <property type="match status" value="1"/>
</dbReference>
<evidence type="ECO:0000313" key="9">
    <source>
        <dbReference type="EMBL" id="MDY3559559.1"/>
    </source>
</evidence>
<dbReference type="CDD" id="cd06171">
    <property type="entry name" value="Sigma70_r4"/>
    <property type="match status" value="1"/>
</dbReference>
<dbReference type="Pfam" id="PF08281">
    <property type="entry name" value="Sigma70_r4_2"/>
    <property type="match status" value="1"/>
</dbReference>
<dbReference type="InterPro" id="IPR013249">
    <property type="entry name" value="RNA_pol_sigma70_r4_t2"/>
</dbReference>